<protein>
    <submittedName>
        <fullName evidence="2">Uncharacterized protein</fullName>
    </submittedName>
</protein>
<evidence type="ECO:0000313" key="2">
    <source>
        <dbReference type="EMBL" id="KIM51653.1"/>
    </source>
</evidence>
<organism evidence="2 3">
    <name type="scientific">Scleroderma citrinum Foug A</name>
    <dbReference type="NCBI Taxonomy" id="1036808"/>
    <lineage>
        <taxon>Eukaryota</taxon>
        <taxon>Fungi</taxon>
        <taxon>Dikarya</taxon>
        <taxon>Basidiomycota</taxon>
        <taxon>Agaricomycotina</taxon>
        <taxon>Agaricomycetes</taxon>
        <taxon>Agaricomycetidae</taxon>
        <taxon>Boletales</taxon>
        <taxon>Sclerodermatineae</taxon>
        <taxon>Sclerodermataceae</taxon>
        <taxon>Scleroderma</taxon>
    </lineage>
</organism>
<keyword evidence="3" id="KW-1185">Reference proteome</keyword>
<gene>
    <name evidence="2" type="ORF">SCLCIDRAFT_142809</name>
</gene>
<sequence length="182" mass="20430">MNPHPGTHGALPSTTLGMGQHFSSPKRRQDKRKTQTEVVIPGQDAKQQCLHQCLDNLLNRKLPVPLSPVTNDPLLDEIIEDASADTDPIQHVDDHINEEIHHNSMLSVATSWLYDNWHTVIPTIIEPYLHYLAETIGKLLTRPDAMLIGCHGGCNPKCTSLLCLHFDCTFHTDIFVKTLIFL</sequence>
<evidence type="ECO:0000256" key="1">
    <source>
        <dbReference type="SAM" id="MobiDB-lite"/>
    </source>
</evidence>
<reference evidence="3" key="2">
    <citation type="submission" date="2015-01" db="EMBL/GenBank/DDBJ databases">
        <title>Evolutionary Origins and Diversification of the Mycorrhizal Mutualists.</title>
        <authorList>
            <consortium name="DOE Joint Genome Institute"/>
            <consortium name="Mycorrhizal Genomics Consortium"/>
            <person name="Kohler A."/>
            <person name="Kuo A."/>
            <person name="Nagy L.G."/>
            <person name="Floudas D."/>
            <person name="Copeland A."/>
            <person name="Barry K.W."/>
            <person name="Cichocki N."/>
            <person name="Veneault-Fourrey C."/>
            <person name="LaButti K."/>
            <person name="Lindquist E.A."/>
            <person name="Lipzen A."/>
            <person name="Lundell T."/>
            <person name="Morin E."/>
            <person name="Murat C."/>
            <person name="Riley R."/>
            <person name="Ohm R."/>
            <person name="Sun H."/>
            <person name="Tunlid A."/>
            <person name="Henrissat B."/>
            <person name="Grigoriev I.V."/>
            <person name="Hibbett D.S."/>
            <person name="Martin F."/>
        </authorList>
    </citation>
    <scope>NUCLEOTIDE SEQUENCE [LARGE SCALE GENOMIC DNA]</scope>
    <source>
        <strain evidence="3">Foug A</strain>
    </source>
</reference>
<dbReference type="STRING" id="1036808.A0A0C2YPL7"/>
<feature type="compositionally biased region" description="Polar residues" evidence="1">
    <location>
        <begin position="12"/>
        <end position="23"/>
    </location>
</feature>
<proteinExistence type="predicted"/>
<dbReference type="OrthoDB" id="2691580at2759"/>
<dbReference type="InParanoid" id="A0A0C2YPL7"/>
<reference evidence="2 3" key="1">
    <citation type="submission" date="2014-04" db="EMBL/GenBank/DDBJ databases">
        <authorList>
            <consortium name="DOE Joint Genome Institute"/>
            <person name="Kuo A."/>
            <person name="Kohler A."/>
            <person name="Nagy L.G."/>
            <person name="Floudas D."/>
            <person name="Copeland A."/>
            <person name="Barry K.W."/>
            <person name="Cichocki N."/>
            <person name="Veneault-Fourrey C."/>
            <person name="LaButti K."/>
            <person name="Lindquist E.A."/>
            <person name="Lipzen A."/>
            <person name="Lundell T."/>
            <person name="Morin E."/>
            <person name="Murat C."/>
            <person name="Sun H."/>
            <person name="Tunlid A."/>
            <person name="Henrissat B."/>
            <person name="Grigoriev I.V."/>
            <person name="Hibbett D.S."/>
            <person name="Martin F."/>
            <person name="Nordberg H.P."/>
            <person name="Cantor M.N."/>
            <person name="Hua S.X."/>
        </authorList>
    </citation>
    <scope>NUCLEOTIDE SEQUENCE [LARGE SCALE GENOMIC DNA]</scope>
    <source>
        <strain evidence="2 3">Foug A</strain>
    </source>
</reference>
<dbReference type="AlphaFoldDB" id="A0A0C2YPL7"/>
<dbReference type="HOGENOM" id="CLU_127243_0_0_1"/>
<accession>A0A0C2YPL7</accession>
<name>A0A0C2YPL7_9AGAM</name>
<dbReference type="EMBL" id="KN822246">
    <property type="protein sequence ID" value="KIM51653.1"/>
    <property type="molecule type" value="Genomic_DNA"/>
</dbReference>
<feature type="region of interest" description="Disordered" evidence="1">
    <location>
        <begin position="1"/>
        <end position="36"/>
    </location>
</feature>
<evidence type="ECO:0000313" key="3">
    <source>
        <dbReference type="Proteomes" id="UP000053989"/>
    </source>
</evidence>
<dbReference type="Proteomes" id="UP000053989">
    <property type="component" value="Unassembled WGS sequence"/>
</dbReference>